<evidence type="ECO:0000313" key="3">
    <source>
        <dbReference type="Proteomes" id="UP001476247"/>
    </source>
</evidence>
<feature type="chain" id="PRO_5046223255" evidence="1">
    <location>
        <begin position="20"/>
        <end position="173"/>
    </location>
</feature>
<protein>
    <submittedName>
        <fullName evidence="2">Uncharacterized protein</fullName>
    </submittedName>
</protein>
<reference evidence="2 3" key="1">
    <citation type="submission" date="2024-04" db="EMBL/GenBank/DDBJ databases">
        <title>genome sequences of Mucor flavus KT1a and Helicostylum pulchrum KT1b strains isolation_sourced from the surface of a dry-aged beef.</title>
        <authorList>
            <person name="Toyotome T."/>
            <person name="Hosono M."/>
            <person name="Torimaru M."/>
            <person name="Fukuda K."/>
            <person name="Mikami N."/>
        </authorList>
    </citation>
    <scope>NUCLEOTIDE SEQUENCE [LARGE SCALE GENOMIC DNA]</scope>
    <source>
        <strain evidence="2 3">KT1b</strain>
    </source>
</reference>
<feature type="signal peptide" evidence="1">
    <location>
        <begin position="1"/>
        <end position="19"/>
    </location>
</feature>
<dbReference type="InterPro" id="IPR021054">
    <property type="entry name" value="Cell_wall_mannoprotein_1"/>
</dbReference>
<comment type="caution">
    <text evidence="2">The sequence shown here is derived from an EMBL/GenBank/DDBJ whole genome shotgun (WGS) entry which is preliminary data.</text>
</comment>
<keyword evidence="3" id="KW-1185">Reference proteome</keyword>
<evidence type="ECO:0000256" key="1">
    <source>
        <dbReference type="SAM" id="SignalP"/>
    </source>
</evidence>
<sequence length="173" mass="18902">MRFISSIVVLALFALSANAASIKKRGISAHFLVCKDHIDSIDAQITFVHTRLNAYTASQDINVALHLRIAEQALLERMKKAGTDCCSVTGIITDEEADTMLVTVAPVIPKATNALASLAERKAVFDSIHFATDIAKIDIKDLYTNTTAIYTCIHDIGSVQHPTYIPVINNYIN</sequence>
<gene>
    <name evidence="2" type="ORF">HPULCUR_011484</name>
</gene>
<accession>A0ABP9YHW1</accession>
<dbReference type="EMBL" id="BAABUJ010000054">
    <property type="protein sequence ID" value="GAA5805957.1"/>
    <property type="molecule type" value="Genomic_DNA"/>
</dbReference>
<evidence type="ECO:0000313" key="2">
    <source>
        <dbReference type="EMBL" id="GAA5805957.1"/>
    </source>
</evidence>
<dbReference type="Pfam" id="PF12296">
    <property type="entry name" value="HsbA"/>
    <property type="match status" value="1"/>
</dbReference>
<organism evidence="2 3">
    <name type="scientific">Helicostylum pulchrum</name>
    <dbReference type="NCBI Taxonomy" id="562976"/>
    <lineage>
        <taxon>Eukaryota</taxon>
        <taxon>Fungi</taxon>
        <taxon>Fungi incertae sedis</taxon>
        <taxon>Mucoromycota</taxon>
        <taxon>Mucoromycotina</taxon>
        <taxon>Mucoromycetes</taxon>
        <taxon>Mucorales</taxon>
        <taxon>Mucorineae</taxon>
        <taxon>Mucoraceae</taxon>
        <taxon>Helicostylum</taxon>
    </lineage>
</organism>
<keyword evidence="1" id="KW-0732">Signal</keyword>
<proteinExistence type="predicted"/>
<dbReference type="Proteomes" id="UP001476247">
    <property type="component" value="Unassembled WGS sequence"/>
</dbReference>
<name>A0ABP9YHW1_9FUNG</name>